<evidence type="ECO:0000256" key="4">
    <source>
        <dbReference type="ARBA" id="ARBA00022723"/>
    </source>
</evidence>
<evidence type="ECO:0000313" key="10">
    <source>
        <dbReference type="Proteomes" id="UP000501891"/>
    </source>
</evidence>
<name>A0A858R8G4_9PROT</name>
<evidence type="ECO:0000256" key="7">
    <source>
        <dbReference type="ARBA" id="ARBA00038093"/>
    </source>
</evidence>
<dbReference type="InterPro" id="IPR029060">
    <property type="entry name" value="PIN-like_dom_sf"/>
</dbReference>
<reference evidence="9" key="1">
    <citation type="submission" date="2020-04" db="EMBL/GenBank/DDBJ databases">
        <title>A desert anoxygenic phototrophic bacterium fixes CO2 using RubisCO under aerobic conditions.</title>
        <authorList>
            <person name="Tang K."/>
        </authorList>
    </citation>
    <scope>NUCLEOTIDE SEQUENCE [LARGE SCALE GENOMIC DNA]</scope>
    <source>
        <strain evidence="9">MIMtkB3</strain>
    </source>
</reference>
<protein>
    <submittedName>
        <fullName evidence="9">Type II toxin-antitoxin system VapC family toxin</fullName>
    </submittedName>
</protein>
<evidence type="ECO:0000256" key="2">
    <source>
        <dbReference type="ARBA" id="ARBA00022649"/>
    </source>
</evidence>
<evidence type="ECO:0000256" key="1">
    <source>
        <dbReference type="ARBA" id="ARBA00001946"/>
    </source>
</evidence>
<proteinExistence type="inferred from homology"/>
<dbReference type="SUPFAM" id="SSF88723">
    <property type="entry name" value="PIN domain-like"/>
    <property type="match status" value="1"/>
</dbReference>
<comment type="similarity">
    <text evidence="7">Belongs to the PINc/VapC protein family.</text>
</comment>
<keyword evidence="2" id="KW-1277">Toxin-antitoxin system</keyword>
<dbReference type="PANTHER" id="PTHR33653:SF1">
    <property type="entry name" value="RIBONUCLEASE VAPC2"/>
    <property type="match status" value="1"/>
</dbReference>
<dbReference type="Proteomes" id="UP000501891">
    <property type="component" value="Chromosome"/>
</dbReference>
<accession>A0A858R8G4</accession>
<sequence>MLDTNIIGRCAPGGRDQNEGLIRWLDRHTDDCFISVITVAELQHGAAYAEAQGHARVARALKGWISGLLQEFGDRILHLSAAVALGTGEKLAQARKAGHEPQFEDAAIAATAQVHGLTVLTANTRHFLPFDVPILNPDGEELPERGP</sequence>
<dbReference type="GO" id="GO:0004518">
    <property type="term" value="F:nuclease activity"/>
    <property type="evidence" value="ECO:0007669"/>
    <property type="project" value="UniProtKB-KW"/>
</dbReference>
<keyword evidence="10" id="KW-1185">Reference proteome</keyword>
<dbReference type="EMBL" id="CP051775">
    <property type="protein sequence ID" value="QJE73899.1"/>
    <property type="molecule type" value="Genomic_DNA"/>
</dbReference>
<dbReference type="Pfam" id="PF01850">
    <property type="entry name" value="PIN"/>
    <property type="match status" value="1"/>
</dbReference>
<dbReference type="AlphaFoldDB" id="A0A858R8G4"/>
<comment type="cofactor">
    <cofactor evidence="1">
        <name>Mg(2+)</name>
        <dbReference type="ChEBI" id="CHEBI:18420"/>
    </cofactor>
</comment>
<dbReference type="CDD" id="cd18746">
    <property type="entry name" value="PIN_VapC4-5_FitB-like"/>
    <property type="match status" value="1"/>
</dbReference>
<dbReference type="PANTHER" id="PTHR33653">
    <property type="entry name" value="RIBONUCLEASE VAPC2"/>
    <property type="match status" value="1"/>
</dbReference>
<keyword evidence="6" id="KW-0460">Magnesium</keyword>
<dbReference type="InterPro" id="IPR050556">
    <property type="entry name" value="Type_II_TA_system_RNase"/>
</dbReference>
<evidence type="ECO:0000256" key="5">
    <source>
        <dbReference type="ARBA" id="ARBA00022801"/>
    </source>
</evidence>
<gene>
    <name evidence="9" type="ORF">HHL28_13060</name>
</gene>
<evidence type="ECO:0000256" key="3">
    <source>
        <dbReference type="ARBA" id="ARBA00022722"/>
    </source>
</evidence>
<keyword evidence="4" id="KW-0479">Metal-binding</keyword>
<organism evidence="9 10">
    <name type="scientific">Aerophototrophica crusticola</name>
    <dbReference type="NCBI Taxonomy" id="1709002"/>
    <lineage>
        <taxon>Bacteria</taxon>
        <taxon>Pseudomonadati</taxon>
        <taxon>Pseudomonadota</taxon>
        <taxon>Alphaproteobacteria</taxon>
        <taxon>Rhodospirillales</taxon>
        <taxon>Rhodospirillaceae</taxon>
        <taxon>Aerophototrophica</taxon>
    </lineage>
</organism>
<dbReference type="GO" id="GO:0016787">
    <property type="term" value="F:hydrolase activity"/>
    <property type="evidence" value="ECO:0007669"/>
    <property type="project" value="UniProtKB-KW"/>
</dbReference>
<evidence type="ECO:0000259" key="8">
    <source>
        <dbReference type="Pfam" id="PF01850"/>
    </source>
</evidence>
<dbReference type="Gene3D" id="3.40.50.1010">
    <property type="entry name" value="5'-nuclease"/>
    <property type="match status" value="1"/>
</dbReference>
<evidence type="ECO:0000256" key="6">
    <source>
        <dbReference type="ARBA" id="ARBA00022842"/>
    </source>
</evidence>
<feature type="domain" description="PIN" evidence="8">
    <location>
        <begin position="1"/>
        <end position="125"/>
    </location>
</feature>
<dbReference type="KEGG" id="acru:HHL28_13060"/>
<dbReference type="InterPro" id="IPR002716">
    <property type="entry name" value="PIN_dom"/>
</dbReference>
<keyword evidence="5" id="KW-0378">Hydrolase</keyword>
<evidence type="ECO:0000313" key="9">
    <source>
        <dbReference type="EMBL" id="QJE73899.1"/>
    </source>
</evidence>
<dbReference type="GO" id="GO:0046872">
    <property type="term" value="F:metal ion binding"/>
    <property type="evidence" value="ECO:0007669"/>
    <property type="project" value="UniProtKB-KW"/>
</dbReference>
<keyword evidence="3" id="KW-0540">Nuclease</keyword>